<dbReference type="Pfam" id="PF00005">
    <property type="entry name" value="ABC_tran"/>
    <property type="match status" value="1"/>
</dbReference>
<dbReference type="Gene3D" id="3.40.50.300">
    <property type="entry name" value="P-loop containing nucleotide triphosphate hydrolases"/>
    <property type="match status" value="1"/>
</dbReference>
<evidence type="ECO:0000313" key="8">
    <source>
        <dbReference type="EMBL" id="RKR15574.1"/>
    </source>
</evidence>
<evidence type="ECO:0000256" key="2">
    <source>
        <dbReference type="ARBA" id="ARBA00022505"/>
    </source>
</evidence>
<evidence type="ECO:0000259" key="6">
    <source>
        <dbReference type="PROSITE" id="PS50893"/>
    </source>
</evidence>
<dbReference type="Pfam" id="PF03459">
    <property type="entry name" value="TOBE"/>
    <property type="match status" value="1"/>
</dbReference>
<dbReference type="SMART" id="SM00382">
    <property type="entry name" value="AAA"/>
    <property type="match status" value="1"/>
</dbReference>
<dbReference type="AlphaFoldDB" id="A0A495EFA8"/>
<dbReference type="InterPro" id="IPR008995">
    <property type="entry name" value="Mo/tungstate-bd_C_term_dom"/>
</dbReference>
<dbReference type="GO" id="GO:0005524">
    <property type="term" value="F:ATP binding"/>
    <property type="evidence" value="ECO:0007669"/>
    <property type="project" value="UniProtKB-KW"/>
</dbReference>
<dbReference type="PANTHER" id="PTHR42781:SF4">
    <property type="entry name" value="SPERMIDINE_PUTRESCINE IMPORT ATP-BINDING PROTEIN POTA"/>
    <property type="match status" value="1"/>
</dbReference>
<reference evidence="8 9" key="1">
    <citation type="submission" date="2018-10" db="EMBL/GenBank/DDBJ databases">
        <title>Genomic Encyclopedia of Type Strains, Phase IV (KMG-IV): sequencing the most valuable type-strain genomes for metagenomic binning, comparative biology and taxonomic classification.</title>
        <authorList>
            <person name="Goeker M."/>
        </authorList>
    </citation>
    <scope>NUCLEOTIDE SEQUENCE [LARGE SCALE GENOMIC DNA]</scope>
    <source>
        <strain evidence="8 9">DSM 25586</strain>
    </source>
</reference>
<evidence type="ECO:0000256" key="5">
    <source>
        <dbReference type="PROSITE-ProRule" id="PRU01213"/>
    </source>
</evidence>
<keyword evidence="3" id="KW-0547">Nucleotide-binding</keyword>
<dbReference type="GO" id="GO:0015689">
    <property type="term" value="P:molybdate ion transport"/>
    <property type="evidence" value="ECO:0007669"/>
    <property type="project" value="InterPro"/>
</dbReference>
<dbReference type="InterPro" id="IPR005116">
    <property type="entry name" value="Transp-assoc_OB_typ1"/>
</dbReference>
<dbReference type="SUPFAM" id="SSF50331">
    <property type="entry name" value="MOP-like"/>
    <property type="match status" value="1"/>
</dbReference>
<proteinExistence type="predicted"/>
<keyword evidence="2 5" id="KW-0500">Molybdenum</keyword>
<evidence type="ECO:0000256" key="3">
    <source>
        <dbReference type="ARBA" id="ARBA00022741"/>
    </source>
</evidence>
<feature type="domain" description="Mop" evidence="7">
    <location>
        <begin position="287"/>
        <end position="348"/>
    </location>
</feature>
<gene>
    <name evidence="8" type="ORF">C8D78_3097</name>
</gene>
<keyword evidence="4 8" id="KW-0067">ATP-binding</keyword>
<dbReference type="Proteomes" id="UP000276055">
    <property type="component" value="Unassembled WGS sequence"/>
</dbReference>
<name>A0A495EFA8_9MICC</name>
<dbReference type="OrthoDB" id="9112331at2"/>
<dbReference type="GO" id="GO:0016887">
    <property type="term" value="F:ATP hydrolysis activity"/>
    <property type="evidence" value="ECO:0007669"/>
    <property type="project" value="InterPro"/>
</dbReference>
<dbReference type="RefSeq" id="WP_120954720.1">
    <property type="nucleotide sequence ID" value="NZ_RBIR01000007.1"/>
</dbReference>
<dbReference type="Gene3D" id="2.40.50.100">
    <property type="match status" value="1"/>
</dbReference>
<dbReference type="PANTHER" id="PTHR42781">
    <property type="entry name" value="SPERMIDINE/PUTRESCINE IMPORT ATP-BINDING PROTEIN POTA"/>
    <property type="match status" value="1"/>
</dbReference>
<dbReference type="SUPFAM" id="SSF52540">
    <property type="entry name" value="P-loop containing nucleoside triphosphate hydrolases"/>
    <property type="match status" value="1"/>
</dbReference>
<dbReference type="PROSITE" id="PS50893">
    <property type="entry name" value="ABC_TRANSPORTER_2"/>
    <property type="match status" value="1"/>
</dbReference>
<comment type="caution">
    <text evidence="8">The sequence shown here is derived from an EMBL/GenBank/DDBJ whole genome shotgun (WGS) entry which is preliminary data.</text>
</comment>
<organism evidence="8 9">
    <name type="scientific">Arthrobacter oryzae</name>
    <dbReference type="NCBI Taxonomy" id="409290"/>
    <lineage>
        <taxon>Bacteria</taxon>
        <taxon>Bacillati</taxon>
        <taxon>Actinomycetota</taxon>
        <taxon>Actinomycetes</taxon>
        <taxon>Micrococcales</taxon>
        <taxon>Micrococcaceae</taxon>
        <taxon>Arthrobacter</taxon>
    </lineage>
</organism>
<sequence length="349" mass="36348">MSVRINAAIAARGFDVSVTLAPGETLAVLGPNGAGKSTLLSVMAGLLRPDTGSGEVDGRVLFQLGAGANTWTAPHRRGTALLAQEPLLFPHLSVLDNVAFGPRSAGVGKVASRETARRWLAEVDAAELASRRPGELSGGQAQRVAVARALAADPDVLLLDEPMAALDIHAAPLLRRLLKRVLAGRRAVIVTHDILDAYMLADRVIVLEEGRITEEGPVREVLRRPRSRFAAGLAGLNLVAGTVTAAGVRSAEGLEFAGQHDDPLVPGQAGVAAFPPSAVSVFLSEAHGSPRNSFRVRLTDLEPHGDQIRVRAGDLSADITPAASADLGLAPGLEAYFVVKAAAVSIYPA</sequence>
<accession>A0A495EFA8</accession>
<dbReference type="EMBL" id="RBIR01000007">
    <property type="protein sequence ID" value="RKR15574.1"/>
    <property type="molecule type" value="Genomic_DNA"/>
</dbReference>
<dbReference type="InterPro" id="IPR027417">
    <property type="entry name" value="P-loop_NTPase"/>
</dbReference>
<dbReference type="InterPro" id="IPR003593">
    <property type="entry name" value="AAA+_ATPase"/>
</dbReference>
<protein>
    <submittedName>
        <fullName evidence="8">Molybdate transport system ATP-binding protein</fullName>
    </submittedName>
</protein>
<dbReference type="InterPro" id="IPR050093">
    <property type="entry name" value="ABC_SmlMolc_Importer"/>
</dbReference>
<keyword evidence="1" id="KW-0813">Transport</keyword>
<dbReference type="InterPro" id="IPR017871">
    <property type="entry name" value="ABC_transporter-like_CS"/>
</dbReference>
<dbReference type="PROSITE" id="PS00211">
    <property type="entry name" value="ABC_TRANSPORTER_1"/>
    <property type="match status" value="1"/>
</dbReference>
<dbReference type="InterPro" id="IPR004606">
    <property type="entry name" value="Mop_domain"/>
</dbReference>
<dbReference type="InterPro" id="IPR003439">
    <property type="entry name" value="ABC_transporter-like_ATP-bd"/>
</dbReference>
<evidence type="ECO:0000259" key="7">
    <source>
        <dbReference type="PROSITE" id="PS51866"/>
    </source>
</evidence>
<feature type="domain" description="ABC transporter" evidence="6">
    <location>
        <begin position="3"/>
        <end position="234"/>
    </location>
</feature>
<evidence type="ECO:0000256" key="4">
    <source>
        <dbReference type="ARBA" id="ARBA00022840"/>
    </source>
</evidence>
<evidence type="ECO:0000313" key="9">
    <source>
        <dbReference type="Proteomes" id="UP000276055"/>
    </source>
</evidence>
<dbReference type="PROSITE" id="PS51866">
    <property type="entry name" value="MOP"/>
    <property type="match status" value="1"/>
</dbReference>
<evidence type="ECO:0000256" key="1">
    <source>
        <dbReference type="ARBA" id="ARBA00022448"/>
    </source>
</evidence>